<name>A0ABM4B2X2_HYDVU</name>
<gene>
    <name evidence="2" type="primary">LOC136074877</name>
</gene>
<evidence type="ECO:0000313" key="1">
    <source>
        <dbReference type="Proteomes" id="UP001652625"/>
    </source>
</evidence>
<evidence type="ECO:0000313" key="2">
    <source>
        <dbReference type="RefSeq" id="XP_065643177.1"/>
    </source>
</evidence>
<dbReference type="GeneID" id="136074877"/>
<sequence>MKRNVNSNWKTKQEIQIETKLKFFICSYSFNGSDGYHLNSLNDIYEDKVLREEEPCRSFDENYRYLCEPTPFLISACLVKDLNRKKEKKDRYLKTDAVESVSKSKLTNVNFNSENPDARACIQYHLRSPDAQPCLQGKPFFQSSFSPSICTSNKIISLTTPSILKNLLVEPNDSKNLTINIQQTFRAVERDHPPRKRTNVTVYDHINTQEKKILDSS</sequence>
<reference evidence="1" key="1">
    <citation type="submission" date="2025-05" db="UniProtKB">
        <authorList>
            <consortium name="RefSeq"/>
        </authorList>
    </citation>
    <scope>NUCLEOTIDE SEQUENCE [LARGE SCALE GENOMIC DNA]</scope>
</reference>
<accession>A0ABM4B2X2</accession>
<dbReference type="RefSeq" id="XP_065643177.1">
    <property type="nucleotide sequence ID" value="XM_065787105.1"/>
</dbReference>
<dbReference type="Proteomes" id="UP001652625">
    <property type="component" value="Chromosome 01"/>
</dbReference>
<reference evidence="2" key="2">
    <citation type="submission" date="2025-08" db="UniProtKB">
        <authorList>
            <consortium name="RefSeq"/>
        </authorList>
    </citation>
    <scope>IDENTIFICATION</scope>
</reference>
<protein>
    <submittedName>
        <fullName evidence="2">Uncharacterized protein LOC136074877</fullName>
    </submittedName>
</protein>
<organism evidence="1 2">
    <name type="scientific">Hydra vulgaris</name>
    <name type="common">Hydra</name>
    <name type="synonym">Hydra attenuata</name>
    <dbReference type="NCBI Taxonomy" id="6087"/>
    <lineage>
        <taxon>Eukaryota</taxon>
        <taxon>Metazoa</taxon>
        <taxon>Cnidaria</taxon>
        <taxon>Hydrozoa</taxon>
        <taxon>Hydroidolina</taxon>
        <taxon>Anthoathecata</taxon>
        <taxon>Aplanulata</taxon>
        <taxon>Hydridae</taxon>
        <taxon>Hydra</taxon>
    </lineage>
</organism>
<keyword evidence="1" id="KW-1185">Reference proteome</keyword>
<proteinExistence type="predicted"/>